<dbReference type="KEGG" id="kbi:30207869"/>
<evidence type="ECO:0000313" key="5">
    <source>
        <dbReference type="Proteomes" id="UP000092730"/>
    </source>
</evidence>
<evidence type="ECO:0000313" key="4">
    <source>
        <dbReference type="EMBL" id="WVW78146.1"/>
    </source>
</evidence>
<reference evidence="3" key="1">
    <citation type="submission" date="2013-07" db="EMBL/GenBank/DDBJ databases">
        <title>The Genome Sequence of Cryptococcus bestiolae CBS10118.</title>
        <authorList>
            <consortium name="The Broad Institute Genome Sequencing Platform"/>
            <person name="Cuomo C."/>
            <person name="Litvintseva A."/>
            <person name="Chen Y."/>
            <person name="Heitman J."/>
            <person name="Sun S."/>
            <person name="Springer D."/>
            <person name="Dromer F."/>
            <person name="Young S.K."/>
            <person name="Zeng Q."/>
            <person name="Gargeya S."/>
            <person name="Fitzgerald M."/>
            <person name="Abouelleil A."/>
            <person name="Alvarado L."/>
            <person name="Berlin A.M."/>
            <person name="Chapman S.B."/>
            <person name="Dewar J."/>
            <person name="Goldberg J."/>
            <person name="Griggs A."/>
            <person name="Gujja S."/>
            <person name="Hansen M."/>
            <person name="Howarth C."/>
            <person name="Imamovic A."/>
            <person name="Larimer J."/>
            <person name="McCowan C."/>
            <person name="Murphy C."/>
            <person name="Pearson M."/>
            <person name="Priest M."/>
            <person name="Roberts A."/>
            <person name="Saif S."/>
            <person name="Shea T."/>
            <person name="Sykes S."/>
            <person name="Wortman J."/>
            <person name="Nusbaum C."/>
            <person name="Birren B."/>
        </authorList>
    </citation>
    <scope>NUCLEOTIDE SEQUENCE [LARGE SCALE GENOMIC DNA]</scope>
    <source>
        <strain evidence="3">CBS 10118</strain>
    </source>
</reference>
<name>A0A1B9G419_9TREE</name>
<dbReference type="RefSeq" id="XP_019046867.1">
    <property type="nucleotide sequence ID" value="XM_019190119.1"/>
</dbReference>
<dbReference type="EMBL" id="CP144541">
    <property type="protein sequence ID" value="WVW78146.1"/>
    <property type="molecule type" value="Genomic_DNA"/>
</dbReference>
<accession>A0A1B9G419</accession>
<organism evidence="3">
    <name type="scientific">Kwoniella bestiolae CBS 10118</name>
    <dbReference type="NCBI Taxonomy" id="1296100"/>
    <lineage>
        <taxon>Eukaryota</taxon>
        <taxon>Fungi</taxon>
        <taxon>Dikarya</taxon>
        <taxon>Basidiomycota</taxon>
        <taxon>Agaricomycotina</taxon>
        <taxon>Tremellomycetes</taxon>
        <taxon>Tremellales</taxon>
        <taxon>Cryptococcaceae</taxon>
        <taxon>Kwoniella</taxon>
    </lineage>
</organism>
<evidence type="ECO:0000256" key="2">
    <source>
        <dbReference type="SAM" id="MobiDB-lite"/>
    </source>
</evidence>
<reference evidence="4" key="4">
    <citation type="submission" date="2024-02" db="EMBL/GenBank/DDBJ databases">
        <title>Comparative genomics of Cryptococcus and Kwoniella reveals pathogenesis evolution and contrasting modes of karyotype evolution via chromosome fusion or intercentromeric recombination.</title>
        <authorList>
            <person name="Coelho M.A."/>
            <person name="David-Palma M."/>
            <person name="Shea T."/>
            <person name="Bowers K."/>
            <person name="McGinley-Smith S."/>
            <person name="Mohammad A.W."/>
            <person name="Gnirke A."/>
            <person name="Yurkov A.M."/>
            <person name="Nowrousian M."/>
            <person name="Sun S."/>
            <person name="Cuomo C.A."/>
            <person name="Heitman J."/>
        </authorList>
    </citation>
    <scope>NUCLEOTIDE SEQUENCE</scope>
    <source>
        <strain evidence="4">CBS 10118</strain>
    </source>
</reference>
<dbReference type="AlphaFoldDB" id="A0A1B9G419"/>
<reference evidence="4" key="2">
    <citation type="submission" date="2013-07" db="EMBL/GenBank/DDBJ databases">
        <authorList>
            <consortium name="The Broad Institute Genome Sequencing Platform"/>
            <person name="Cuomo C."/>
            <person name="Litvintseva A."/>
            <person name="Chen Y."/>
            <person name="Heitman J."/>
            <person name="Sun S."/>
            <person name="Springer D."/>
            <person name="Dromer F."/>
            <person name="Young S.K."/>
            <person name="Zeng Q."/>
            <person name="Gargeya S."/>
            <person name="Fitzgerald M."/>
            <person name="Abouelleil A."/>
            <person name="Alvarado L."/>
            <person name="Berlin A.M."/>
            <person name="Chapman S.B."/>
            <person name="Dewar J."/>
            <person name="Goldberg J."/>
            <person name="Griggs A."/>
            <person name="Gujja S."/>
            <person name="Hansen M."/>
            <person name="Howarth C."/>
            <person name="Imamovic A."/>
            <person name="Larimer J."/>
            <person name="McCowan C."/>
            <person name="Murphy C."/>
            <person name="Pearson M."/>
            <person name="Priest M."/>
            <person name="Roberts A."/>
            <person name="Saif S."/>
            <person name="Shea T."/>
            <person name="Sykes S."/>
            <person name="Wortman J."/>
            <person name="Nusbaum C."/>
            <person name="Birren B."/>
        </authorList>
    </citation>
    <scope>NUCLEOTIDE SEQUENCE</scope>
    <source>
        <strain evidence="4">CBS 10118</strain>
    </source>
</reference>
<sequence length="159" mass="17892">MSESSNKRTIYDIERSLKSSMNKNDSMWSRYLSAVNKLRYDLTSGSTSKEKGEESFEPQLYKYGRWEESEFSEQFKTDIADLEKEYETISTQYANKRRKAGYWAMRAHAASILQTAGRGALKCLQGLEKSPEFPGNGEEAGVPTNDSGELLGFTEGPAS</sequence>
<dbReference type="Proteomes" id="UP000092730">
    <property type="component" value="Chromosome 1"/>
</dbReference>
<reference evidence="3" key="3">
    <citation type="submission" date="2014-01" db="EMBL/GenBank/DDBJ databases">
        <title>Evolution of pathogenesis and genome organization in the Tremellales.</title>
        <authorList>
            <person name="Cuomo C."/>
            <person name="Litvintseva A."/>
            <person name="Heitman J."/>
            <person name="Chen Y."/>
            <person name="Sun S."/>
            <person name="Springer D."/>
            <person name="Dromer F."/>
            <person name="Young S."/>
            <person name="Zeng Q."/>
            <person name="Chapman S."/>
            <person name="Gujja S."/>
            <person name="Saif S."/>
            <person name="Birren B."/>
        </authorList>
    </citation>
    <scope>NUCLEOTIDE SEQUENCE</scope>
    <source>
        <strain evidence="3">CBS 10118</strain>
    </source>
</reference>
<dbReference type="GeneID" id="30207869"/>
<proteinExistence type="predicted"/>
<feature type="coiled-coil region" evidence="1">
    <location>
        <begin position="72"/>
        <end position="99"/>
    </location>
</feature>
<protein>
    <submittedName>
        <fullName evidence="3">Uncharacterized protein</fullName>
    </submittedName>
</protein>
<keyword evidence="5" id="KW-1185">Reference proteome</keyword>
<feature type="region of interest" description="Disordered" evidence="2">
    <location>
        <begin position="127"/>
        <end position="159"/>
    </location>
</feature>
<keyword evidence="1" id="KW-0175">Coiled coil</keyword>
<dbReference type="VEuPathDB" id="FungiDB:I302_03470"/>
<gene>
    <name evidence="3" type="ORF">I302_03470</name>
    <name evidence="4" type="ORF">I302_100097</name>
</gene>
<evidence type="ECO:0000313" key="3">
    <source>
        <dbReference type="EMBL" id="OCF25797.1"/>
    </source>
</evidence>
<dbReference type="EMBL" id="KI894020">
    <property type="protein sequence ID" value="OCF25797.1"/>
    <property type="molecule type" value="Genomic_DNA"/>
</dbReference>
<evidence type="ECO:0000256" key="1">
    <source>
        <dbReference type="SAM" id="Coils"/>
    </source>
</evidence>